<keyword evidence="2" id="KW-0489">Methyltransferase</keyword>
<dbReference type="Gene3D" id="3.40.50.150">
    <property type="entry name" value="Vaccinia Virus protein VP39"/>
    <property type="match status" value="1"/>
</dbReference>
<accession>A0ABV6U3J8</accession>
<dbReference type="GO" id="GO:0032259">
    <property type="term" value="P:methylation"/>
    <property type="evidence" value="ECO:0007669"/>
    <property type="project" value="UniProtKB-KW"/>
</dbReference>
<dbReference type="EC" id="2.1.1.-" evidence="2"/>
<evidence type="ECO:0000313" key="3">
    <source>
        <dbReference type="Proteomes" id="UP001589870"/>
    </source>
</evidence>
<organism evidence="2 3">
    <name type="scientific">Sphaerimonospora cavernae</name>
    <dbReference type="NCBI Taxonomy" id="1740611"/>
    <lineage>
        <taxon>Bacteria</taxon>
        <taxon>Bacillati</taxon>
        <taxon>Actinomycetota</taxon>
        <taxon>Actinomycetes</taxon>
        <taxon>Streptosporangiales</taxon>
        <taxon>Streptosporangiaceae</taxon>
        <taxon>Sphaerimonospora</taxon>
    </lineage>
</organism>
<protein>
    <submittedName>
        <fullName evidence="2">Class I SAM-dependent methyltransferase</fullName>
        <ecNumber evidence="2">2.1.1.-</ecNumber>
    </submittedName>
</protein>
<keyword evidence="3" id="KW-1185">Reference proteome</keyword>
<proteinExistence type="predicted"/>
<dbReference type="GO" id="GO:0008168">
    <property type="term" value="F:methyltransferase activity"/>
    <property type="evidence" value="ECO:0007669"/>
    <property type="project" value="UniProtKB-KW"/>
</dbReference>
<feature type="domain" description="Methyltransferase type 11" evidence="1">
    <location>
        <begin position="49"/>
        <end position="143"/>
    </location>
</feature>
<reference evidence="2 3" key="1">
    <citation type="submission" date="2024-09" db="EMBL/GenBank/DDBJ databases">
        <authorList>
            <person name="Sun Q."/>
            <person name="Mori K."/>
        </authorList>
    </citation>
    <scope>NUCLEOTIDE SEQUENCE [LARGE SCALE GENOMIC DNA]</scope>
    <source>
        <strain evidence="2 3">TBRC 1851</strain>
    </source>
</reference>
<dbReference type="PANTHER" id="PTHR42912:SF93">
    <property type="entry name" value="N6-ADENOSINE-METHYLTRANSFERASE TMT1A"/>
    <property type="match status" value="1"/>
</dbReference>
<dbReference type="SUPFAM" id="SSF53335">
    <property type="entry name" value="S-adenosyl-L-methionine-dependent methyltransferases"/>
    <property type="match status" value="1"/>
</dbReference>
<evidence type="ECO:0000313" key="2">
    <source>
        <dbReference type="EMBL" id="MFC0861701.1"/>
    </source>
</evidence>
<dbReference type="InterPro" id="IPR013216">
    <property type="entry name" value="Methyltransf_11"/>
</dbReference>
<dbReference type="InterPro" id="IPR050508">
    <property type="entry name" value="Methyltransf_Superfamily"/>
</dbReference>
<comment type="caution">
    <text evidence="2">The sequence shown here is derived from an EMBL/GenBank/DDBJ whole genome shotgun (WGS) entry which is preliminary data.</text>
</comment>
<dbReference type="PANTHER" id="PTHR42912">
    <property type="entry name" value="METHYLTRANSFERASE"/>
    <property type="match status" value="1"/>
</dbReference>
<dbReference type="InterPro" id="IPR029063">
    <property type="entry name" value="SAM-dependent_MTases_sf"/>
</dbReference>
<dbReference type="Pfam" id="PF08241">
    <property type="entry name" value="Methyltransf_11"/>
    <property type="match status" value="1"/>
</dbReference>
<dbReference type="EMBL" id="JBHMQT010000006">
    <property type="protein sequence ID" value="MFC0861701.1"/>
    <property type="molecule type" value="Genomic_DNA"/>
</dbReference>
<dbReference type="RefSeq" id="WP_394299928.1">
    <property type="nucleotide sequence ID" value="NZ_JBHMQT010000006.1"/>
</dbReference>
<sequence>MELSDNGRALYDGFAEVFAQEAADSPYNAYYDRPAVLELLGDVRGRRVLDAGCGPGLYAAELLARGAEVIGFDQSGDMVHLARERLGPGTVVRRHDLDAPLDWLPDAEMDLVLLALVIHYLRDRVAALRELHRVLRPHGRLVISTSHPTADWLADGGSYFDARHVEEKWSCGMLHHFWRQPLQRWFNEFAAAGFVVERLIEHEPVEEMAHRYGEVYGKLSREPGFLAVRLAKALPSYG</sequence>
<evidence type="ECO:0000259" key="1">
    <source>
        <dbReference type="Pfam" id="PF08241"/>
    </source>
</evidence>
<dbReference type="CDD" id="cd02440">
    <property type="entry name" value="AdoMet_MTases"/>
    <property type="match status" value="1"/>
</dbReference>
<name>A0ABV6U3J8_9ACTN</name>
<keyword evidence="2" id="KW-0808">Transferase</keyword>
<gene>
    <name evidence="2" type="ORF">ACFHYQ_05250</name>
</gene>
<dbReference type="Proteomes" id="UP001589870">
    <property type="component" value="Unassembled WGS sequence"/>
</dbReference>